<dbReference type="SUPFAM" id="SSF55729">
    <property type="entry name" value="Acyl-CoA N-acyltransferases (Nat)"/>
    <property type="match status" value="1"/>
</dbReference>
<dbReference type="GO" id="GO:0005737">
    <property type="term" value="C:cytoplasm"/>
    <property type="evidence" value="ECO:0007669"/>
    <property type="project" value="UniProtKB-SubCell"/>
</dbReference>
<evidence type="ECO:0000313" key="13">
    <source>
        <dbReference type="EMBL" id="GAV05627.1"/>
    </source>
</evidence>
<dbReference type="STRING" id="947166.A0A1D1VVY5"/>
<dbReference type="GO" id="GO:0010485">
    <property type="term" value="F:histone H4 acetyltransferase activity"/>
    <property type="evidence" value="ECO:0007669"/>
    <property type="project" value="InterPro"/>
</dbReference>
<dbReference type="InterPro" id="IPR016181">
    <property type="entry name" value="Acyl_CoA_acyltransferase"/>
</dbReference>
<evidence type="ECO:0000256" key="3">
    <source>
        <dbReference type="ARBA" id="ARBA00008870"/>
    </source>
</evidence>
<keyword evidence="8" id="KW-0539">Nucleus</keyword>
<evidence type="ECO:0000256" key="5">
    <source>
        <dbReference type="ARBA" id="ARBA00015043"/>
    </source>
</evidence>
<accession>A0A1D1VVY5</accession>
<dbReference type="InterPro" id="IPR000182">
    <property type="entry name" value="GNAT_dom"/>
</dbReference>
<dbReference type="AlphaFoldDB" id="A0A1D1VVY5"/>
<evidence type="ECO:0000256" key="11">
    <source>
        <dbReference type="ARBA" id="ARBA00049524"/>
    </source>
</evidence>
<dbReference type="PANTHER" id="PTHR20531:SF1">
    <property type="entry name" value="N-ALPHA-ACETYLTRANSFERASE 40"/>
    <property type="match status" value="1"/>
</dbReference>
<reference evidence="13 14" key="1">
    <citation type="journal article" date="2016" name="Nat. Commun.">
        <title>Extremotolerant tardigrade genome and improved radiotolerance of human cultured cells by tardigrade-unique protein.</title>
        <authorList>
            <person name="Hashimoto T."/>
            <person name="Horikawa D.D."/>
            <person name="Saito Y."/>
            <person name="Kuwahara H."/>
            <person name="Kozuka-Hata H."/>
            <person name="Shin-I T."/>
            <person name="Minakuchi Y."/>
            <person name="Ohishi K."/>
            <person name="Motoyama A."/>
            <person name="Aizu T."/>
            <person name="Enomoto A."/>
            <person name="Kondo K."/>
            <person name="Tanaka S."/>
            <person name="Hara Y."/>
            <person name="Koshikawa S."/>
            <person name="Sagara H."/>
            <person name="Miura T."/>
            <person name="Yokobori S."/>
            <person name="Miyagawa K."/>
            <person name="Suzuki Y."/>
            <person name="Kubo T."/>
            <person name="Oyama M."/>
            <person name="Kohara Y."/>
            <person name="Fujiyama A."/>
            <person name="Arakawa K."/>
            <person name="Katayama T."/>
            <person name="Toyoda A."/>
            <person name="Kunieda T."/>
        </authorList>
    </citation>
    <scope>NUCLEOTIDE SEQUENCE [LARGE SCALE GENOMIC DNA]</scope>
    <source>
        <strain evidence="13 14">YOKOZUNA-1</strain>
    </source>
</reference>
<comment type="catalytic activity">
    <reaction evidence="10">
        <text>N-terminal L-seryl-[histone H2A] + acetyl-CoA = N-terminal N(alpha)-acetyl-L-seryl-[histone H2A] + CoA + H(+)</text>
        <dbReference type="Rhea" id="RHEA:50600"/>
        <dbReference type="Rhea" id="RHEA-COMP:12742"/>
        <dbReference type="Rhea" id="RHEA-COMP:12744"/>
        <dbReference type="ChEBI" id="CHEBI:15378"/>
        <dbReference type="ChEBI" id="CHEBI:57287"/>
        <dbReference type="ChEBI" id="CHEBI:57288"/>
        <dbReference type="ChEBI" id="CHEBI:64738"/>
        <dbReference type="ChEBI" id="CHEBI:83690"/>
        <dbReference type="EC" id="2.3.1.257"/>
    </reaction>
</comment>
<sequence length="214" mass="25162">MKRLRQGMSKKFSGRLYTAERRVAEANASNDPLSACSSDLTKFVTTKGREITLECFRVTQIREKEPHVVEWMFSLVERNMKELYEQCSWGWNPKAKHNEMTESDAFYLIAKDYKNSTLTGFCHFRFVIDYGIEVVYCYELQVEAQYRSEQIGKRIMAVLEALSQQWKMKKVVLTVLRHNPRAIDFYLHAGYTFDETSPTHDEPEPHFIFSKPTF</sequence>
<dbReference type="EMBL" id="BDGG01000012">
    <property type="protein sequence ID" value="GAV05627.1"/>
    <property type="molecule type" value="Genomic_DNA"/>
</dbReference>
<name>A0A1D1VVY5_RAMVA</name>
<dbReference type="GO" id="GO:1990189">
    <property type="term" value="F:protein N-terminal-serine acetyltransferase activity"/>
    <property type="evidence" value="ECO:0007669"/>
    <property type="project" value="UniProtKB-EC"/>
</dbReference>
<evidence type="ECO:0000259" key="12">
    <source>
        <dbReference type="PROSITE" id="PS51186"/>
    </source>
</evidence>
<evidence type="ECO:0000256" key="2">
    <source>
        <dbReference type="ARBA" id="ARBA00004496"/>
    </source>
</evidence>
<evidence type="ECO:0000313" key="14">
    <source>
        <dbReference type="Proteomes" id="UP000186922"/>
    </source>
</evidence>
<evidence type="ECO:0000256" key="8">
    <source>
        <dbReference type="ARBA" id="ARBA00023242"/>
    </source>
</evidence>
<dbReference type="CDD" id="cd04301">
    <property type="entry name" value="NAT_SF"/>
    <property type="match status" value="1"/>
</dbReference>
<dbReference type="PROSITE" id="PS51186">
    <property type="entry name" value="GNAT"/>
    <property type="match status" value="1"/>
</dbReference>
<comment type="similarity">
    <text evidence="3">Belongs to the acetyltransferase family. NAA40 subfamily.</text>
</comment>
<keyword evidence="7" id="KW-0808">Transferase</keyword>
<evidence type="ECO:0000256" key="6">
    <source>
        <dbReference type="ARBA" id="ARBA00022490"/>
    </source>
</evidence>
<keyword evidence="6" id="KW-0963">Cytoplasm</keyword>
<keyword evidence="14" id="KW-1185">Reference proteome</keyword>
<dbReference type="PANTHER" id="PTHR20531">
    <property type="entry name" value="N-ALPHA-ACETYLTRANSFERASE 40"/>
    <property type="match status" value="1"/>
</dbReference>
<dbReference type="EC" id="2.3.1.257" evidence="4"/>
<evidence type="ECO:0000256" key="4">
    <source>
        <dbReference type="ARBA" id="ARBA00012950"/>
    </source>
</evidence>
<dbReference type="Gene3D" id="3.40.630.30">
    <property type="match status" value="1"/>
</dbReference>
<protein>
    <recommendedName>
        <fullName evidence="5">N-alpha-acetyltransferase 40</fullName>
        <ecNumber evidence="4">2.3.1.257</ecNumber>
    </recommendedName>
</protein>
<dbReference type="GO" id="GO:0043998">
    <property type="term" value="F:histone H2A acetyltransferase activity"/>
    <property type="evidence" value="ECO:0007669"/>
    <property type="project" value="InterPro"/>
</dbReference>
<organism evidence="13 14">
    <name type="scientific">Ramazzottius varieornatus</name>
    <name type="common">Water bear</name>
    <name type="synonym">Tardigrade</name>
    <dbReference type="NCBI Taxonomy" id="947166"/>
    <lineage>
        <taxon>Eukaryota</taxon>
        <taxon>Metazoa</taxon>
        <taxon>Ecdysozoa</taxon>
        <taxon>Tardigrada</taxon>
        <taxon>Eutardigrada</taxon>
        <taxon>Parachela</taxon>
        <taxon>Hypsibioidea</taxon>
        <taxon>Ramazzottiidae</taxon>
        <taxon>Ramazzottius</taxon>
    </lineage>
</organism>
<proteinExistence type="inferred from homology"/>
<comment type="caution">
    <text evidence="13">The sequence shown here is derived from an EMBL/GenBank/DDBJ whole genome shotgun (WGS) entry which is preliminary data.</text>
</comment>
<evidence type="ECO:0000256" key="10">
    <source>
        <dbReference type="ARBA" id="ARBA00047821"/>
    </source>
</evidence>
<dbReference type="InterPro" id="IPR039949">
    <property type="entry name" value="NAA40"/>
</dbReference>
<keyword evidence="9" id="KW-0012">Acyltransferase</keyword>
<comment type="subcellular location">
    <subcellularLocation>
        <location evidence="2">Cytoplasm</location>
    </subcellularLocation>
    <subcellularLocation>
        <location evidence="1">Nucleus</location>
    </subcellularLocation>
</comment>
<evidence type="ECO:0000256" key="1">
    <source>
        <dbReference type="ARBA" id="ARBA00004123"/>
    </source>
</evidence>
<dbReference type="Proteomes" id="UP000186922">
    <property type="component" value="Unassembled WGS sequence"/>
</dbReference>
<dbReference type="Pfam" id="PF00583">
    <property type="entry name" value="Acetyltransf_1"/>
    <property type="match status" value="1"/>
</dbReference>
<dbReference type="GO" id="GO:0005634">
    <property type="term" value="C:nucleus"/>
    <property type="evidence" value="ECO:0007669"/>
    <property type="project" value="UniProtKB-SubCell"/>
</dbReference>
<evidence type="ECO:0000256" key="7">
    <source>
        <dbReference type="ARBA" id="ARBA00022679"/>
    </source>
</evidence>
<feature type="domain" description="N-acetyltransferase" evidence="12">
    <location>
        <begin position="59"/>
        <end position="214"/>
    </location>
</feature>
<dbReference type="OrthoDB" id="424551at2759"/>
<evidence type="ECO:0000256" key="9">
    <source>
        <dbReference type="ARBA" id="ARBA00023315"/>
    </source>
</evidence>
<gene>
    <name evidence="13" type="primary">RvY_15727-1</name>
    <name evidence="13" type="synonym">RvY_15727.1</name>
    <name evidence="13" type="ORF">RvY_15727</name>
</gene>
<comment type="catalytic activity">
    <reaction evidence="11">
        <text>N-terminal L-seryl-[histone H4] + acetyl-CoA = N-terminal N(alpha)-acetyl-L-seryl-[histone H4] + CoA + H(+)</text>
        <dbReference type="Rhea" id="RHEA:50596"/>
        <dbReference type="Rhea" id="RHEA-COMP:12740"/>
        <dbReference type="Rhea" id="RHEA-COMP:12743"/>
        <dbReference type="ChEBI" id="CHEBI:15378"/>
        <dbReference type="ChEBI" id="CHEBI:57287"/>
        <dbReference type="ChEBI" id="CHEBI:57288"/>
        <dbReference type="ChEBI" id="CHEBI:64738"/>
        <dbReference type="ChEBI" id="CHEBI:83690"/>
        <dbReference type="EC" id="2.3.1.257"/>
    </reaction>
</comment>